<dbReference type="PANTHER" id="PTHR11058">
    <property type="entry name" value="NADH-UBIQUINONE OXIDOREDUCTASE CHAIN 3"/>
    <property type="match status" value="1"/>
</dbReference>
<name>A0A5K7W216_9EUKA</name>
<comment type="function">
    <text evidence="9">Core subunit of the mitochondrial membrane respiratory chain NADH dehydrogenase (Complex I) which catalyzes electron transfer from NADH through the respiratory chain, using ubiquinone as an electron acceptor. Essential for the catalytic activity of complex I.</text>
</comment>
<evidence type="ECO:0000256" key="3">
    <source>
        <dbReference type="ARBA" id="ARBA00021007"/>
    </source>
</evidence>
<feature type="transmembrane region" description="Helical" evidence="9">
    <location>
        <begin position="74"/>
        <end position="94"/>
    </location>
</feature>
<keyword evidence="9" id="KW-0679">Respiratory chain</keyword>
<evidence type="ECO:0000256" key="2">
    <source>
        <dbReference type="ARBA" id="ARBA00008472"/>
    </source>
</evidence>
<accession>A0A5K7W216</accession>
<feature type="transmembrane region" description="Helical" evidence="9">
    <location>
        <begin position="14"/>
        <end position="37"/>
    </location>
</feature>
<dbReference type="PANTHER" id="PTHR11058:SF9">
    <property type="entry name" value="NADH-UBIQUINONE OXIDOREDUCTASE CHAIN 3"/>
    <property type="match status" value="1"/>
</dbReference>
<comment type="similarity">
    <text evidence="2 9">Belongs to the complex I subunit 3 family.</text>
</comment>
<keyword evidence="9" id="KW-0249">Electron transport</keyword>
<evidence type="ECO:0000256" key="4">
    <source>
        <dbReference type="ARBA" id="ARBA00022448"/>
    </source>
</evidence>
<proteinExistence type="inferred from homology"/>
<keyword evidence="9 10" id="KW-0496">Mitochondrion</keyword>
<evidence type="ECO:0000256" key="5">
    <source>
        <dbReference type="ARBA" id="ARBA00022692"/>
    </source>
</evidence>
<dbReference type="Gene3D" id="1.20.58.1610">
    <property type="entry name" value="NADH:ubiquinone/plastoquinone oxidoreductase, chain 3"/>
    <property type="match status" value="1"/>
</dbReference>
<keyword evidence="6 9" id="KW-1133">Transmembrane helix</keyword>
<evidence type="ECO:0000313" key="11">
    <source>
        <dbReference type="Proteomes" id="UP000503178"/>
    </source>
</evidence>
<dbReference type="InterPro" id="IPR000440">
    <property type="entry name" value="NADH_UbQ/plastoQ_OxRdtase_su3"/>
</dbReference>
<keyword evidence="4 9" id="KW-0813">Transport</keyword>
<evidence type="ECO:0000256" key="9">
    <source>
        <dbReference type="RuleBase" id="RU003640"/>
    </source>
</evidence>
<keyword evidence="9" id="KW-0830">Ubiquinone</keyword>
<dbReference type="GO" id="GO:0031966">
    <property type="term" value="C:mitochondrial membrane"/>
    <property type="evidence" value="ECO:0007669"/>
    <property type="project" value="UniProtKB-SubCell"/>
</dbReference>
<dbReference type="Proteomes" id="UP000503178">
    <property type="component" value="Mitochondrion MT"/>
</dbReference>
<evidence type="ECO:0000256" key="8">
    <source>
        <dbReference type="ARBA" id="ARBA00049551"/>
    </source>
</evidence>
<keyword evidence="9" id="KW-0520">NAD</keyword>
<evidence type="ECO:0000256" key="6">
    <source>
        <dbReference type="ARBA" id="ARBA00022989"/>
    </source>
</evidence>
<dbReference type="EC" id="7.1.1.2" evidence="9"/>
<keyword evidence="7 9" id="KW-0472">Membrane</keyword>
<evidence type="ECO:0000256" key="1">
    <source>
        <dbReference type="ARBA" id="ARBA00004370"/>
    </source>
</evidence>
<geneLocation type="mitochondrion" evidence="10"/>
<sequence length="138" mass="16332">MILLNYVYFDFMKFWFLCLIFIFVLLLLCKFFVPFLFNSNKSILKSTHQLNKNKKSAYECGFEPFNDSRGSFEVHFHVTAIMFLLFDVEVAYLLPWLVNLKGLGSFGFWCGFIFFLILLLGFIYELKRGALDWPKDLS</sequence>
<organism evidence="10 11">
    <name type="scientific">Paulinella micropora</name>
    <dbReference type="NCBI Taxonomy" id="1928728"/>
    <lineage>
        <taxon>Eukaryota</taxon>
        <taxon>Sar</taxon>
        <taxon>Rhizaria</taxon>
        <taxon>Cercozoa</taxon>
        <taxon>Imbricatea</taxon>
        <taxon>Silicofilosea</taxon>
        <taxon>Euglyphida</taxon>
        <taxon>Paulinellidae</taxon>
        <taxon>Paulinella</taxon>
    </lineage>
</organism>
<evidence type="ECO:0000313" key="10">
    <source>
        <dbReference type="EMBL" id="BBL86699.1"/>
    </source>
</evidence>
<protein>
    <recommendedName>
        <fullName evidence="3 9">NADH-ubiquinone oxidoreductase chain 3</fullName>
        <ecNumber evidence="9">7.1.1.2</ecNumber>
    </recommendedName>
</protein>
<dbReference type="GeneID" id="42317584"/>
<dbReference type="GO" id="GO:0008137">
    <property type="term" value="F:NADH dehydrogenase (ubiquinone) activity"/>
    <property type="evidence" value="ECO:0007669"/>
    <property type="project" value="UniProtKB-UniRule"/>
</dbReference>
<gene>
    <name evidence="10" type="primary">nad3</name>
    <name evidence="10" type="ORF">PMYN1_Mit28</name>
</gene>
<dbReference type="EMBL" id="LC490352">
    <property type="protein sequence ID" value="BBL86699.1"/>
    <property type="molecule type" value="Genomic_DNA"/>
</dbReference>
<keyword evidence="11" id="KW-1185">Reference proteome</keyword>
<reference evidence="10 11" key="1">
    <citation type="submission" date="2019-06" db="EMBL/GenBank/DDBJ databases">
        <title>A hidden player of endosymbiotic evolution: DNA virus triggered massive gene transfer.</title>
        <authorList>
            <person name="Matsuo M."/>
            <person name="Katahata A."/>
            <person name="Tachikawa M."/>
            <person name="Minakuchi Y."/>
            <person name="Noguchi H."/>
            <person name="Toyoda A."/>
            <person name="Fujiyama A."/>
            <person name="Suzuki Y."/>
            <person name="Satoh S."/>
            <person name="Nakayama T."/>
            <person name="Kamikawa R."/>
            <person name="Nomura M."/>
            <person name="Inagaki Y."/>
            <person name="Ishida K."/>
            <person name="Obokata J."/>
        </authorList>
    </citation>
    <scope>NUCLEOTIDE SEQUENCE [LARGE SCALE GENOMIC DNA]</scope>
    <source>
        <strain evidence="10 11">MYN1</strain>
    </source>
</reference>
<dbReference type="RefSeq" id="YP_009709958.1">
    <property type="nucleotide sequence ID" value="NC_045137.1"/>
</dbReference>
<comment type="subcellular location">
    <subcellularLocation>
        <location evidence="1">Membrane</location>
    </subcellularLocation>
    <subcellularLocation>
        <location evidence="9">Mitochondrion membrane</location>
        <topology evidence="9">Multi-pass membrane protein</topology>
    </subcellularLocation>
</comment>
<dbReference type="Pfam" id="PF00507">
    <property type="entry name" value="Oxidored_q4"/>
    <property type="match status" value="1"/>
</dbReference>
<evidence type="ECO:0000256" key="7">
    <source>
        <dbReference type="ARBA" id="ARBA00023136"/>
    </source>
</evidence>
<keyword evidence="5 9" id="KW-0812">Transmembrane</keyword>
<keyword evidence="9" id="KW-1278">Translocase</keyword>
<comment type="catalytic activity">
    <reaction evidence="8 9">
        <text>a ubiquinone + NADH + 5 H(+)(in) = a ubiquinol + NAD(+) + 4 H(+)(out)</text>
        <dbReference type="Rhea" id="RHEA:29091"/>
        <dbReference type="Rhea" id="RHEA-COMP:9565"/>
        <dbReference type="Rhea" id="RHEA-COMP:9566"/>
        <dbReference type="ChEBI" id="CHEBI:15378"/>
        <dbReference type="ChEBI" id="CHEBI:16389"/>
        <dbReference type="ChEBI" id="CHEBI:17976"/>
        <dbReference type="ChEBI" id="CHEBI:57540"/>
        <dbReference type="ChEBI" id="CHEBI:57945"/>
        <dbReference type="EC" id="7.1.1.2"/>
    </reaction>
</comment>
<dbReference type="InterPro" id="IPR038430">
    <property type="entry name" value="NDAH_ubi_oxred_su3_sf"/>
</dbReference>
<dbReference type="AlphaFoldDB" id="A0A5K7W216"/>
<dbReference type="GO" id="GO:0030964">
    <property type="term" value="C:NADH dehydrogenase complex"/>
    <property type="evidence" value="ECO:0007669"/>
    <property type="project" value="TreeGrafter"/>
</dbReference>
<feature type="transmembrane region" description="Helical" evidence="9">
    <location>
        <begin position="106"/>
        <end position="126"/>
    </location>
</feature>